<feature type="domain" description="Hydantoinase/oxoprolinase N-terminal" evidence="2">
    <location>
        <begin position="3"/>
        <end position="172"/>
    </location>
</feature>
<dbReference type="GO" id="GO:0017168">
    <property type="term" value="F:5-oxoprolinase (ATP-hydrolyzing) activity"/>
    <property type="evidence" value="ECO:0007669"/>
    <property type="project" value="TreeGrafter"/>
</dbReference>
<feature type="domain" description="Hydantoinase A/oxoprolinase" evidence="1">
    <location>
        <begin position="191"/>
        <end position="467"/>
    </location>
</feature>
<evidence type="ECO:0000259" key="3">
    <source>
        <dbReference type="Pfam" id="PF19278"/>
    </source>
</evidence>
<dbReference type="GO" id="GO:0047423">
    <property type="term" value="F:N-methylhydantoinase (ATP-hydrolyzing) activity"/>
    <property type="evidence" value="ECO:0007669"/>
    <property type="project" value="UniProtKB-EC"/>
</dbReference>
<dbReference type="PANTHER" id="PTHR11365">
    <property type="entry name" value="5-OXOPROLINASE RELATED"/>
    <property type="match status" value="1"/>
</dbReference>
<name>A0A3B0YB46_9ZZZZ</name>
<dbReference type="InterPro" id="IPR045079">
    <property type="entry name" value="Oxoprolinase-like"/>
</dbReference>
<dbReference type="GO" id="GO:0006749">
    <property type="term" value="P:glutathione metabolic process"/>
    <property type="evidence" value="ECO:0007669"/>
    <property type="project" value="TreeGrafter"/>
</dbReference>
<organism evidence="4">
    <name type="scientific">hydrothermal vent metagenome</name>
    <dbReference type="NCBI Taxonomy" id="652676"/>
    <lineage>
        <taxon>unclassified sequences</taxon>
        <taxon>metagenomes</taxon>
        <taxon>ecological metagenomes</taxon>
    </lineage>
</organism>
<evidence type="ECO:0000313" key="4">
    <source>
        <dbReference type="EMBL" id="VAW78078.1"/>
    </source>
</evidence>
<dbReference type="GO" id="GO:0005829">
    <property type="term" value="C:cytosol"/>
    <property type="evidence" value="ECO:0007669"/>
    <property type="project" value="TreeGrafter"/>
</dbReference>
<dbReference type="EMBL" id="UOFM01000242">
    <property type="protein sequence ID" value="VAW78078.1"/>
    <property type="molecule type" value="Genomic_DNA"/>
</dbReference>
<dbReference type="InterPro" id="IPR049517">
    <property type="entry name" value="ACX-like_C"/>
</dbReference>
<proteinExistence type="predicted"/>
<protein>
    <submittedName>
        <fullName evidence="4">N-methylhydantoinase A</fullName>
        <ecNumber evidence="4">3.5.2.14</ecNumber>
    </submittedName>
</protein>
<dbReference type="PANTHER" id="PTHR11365:SF23">
    <property type="entry name" value="HYPOTHETICAL 5-OXOPROLINASE (EUROFUNG)-RELATED"/>
    <property type="match status" value="1"/>
</dbReference>
<dbReference type="Pfam" id="PF05378">
    <property type="entry name" value="Hydant_A_N"/>
    <property type="match status" value="1"/>
</dbReference>
<keyword evidence="4" id="KW-0378">Hydrolase</keyword>
<dbReference type="Pfam" id="PF01968">
    <property type="entry name" value="Hydantoinase_A"/>
    <property type="match status" value="1"/>
</dbReference>
<feature type="domain" description="Acetophenone carboxylase-like C-terminal" evidence="3">
    <location>
        <begin position="485"/>
        <end position="540"/>
    </location>
</feature>
<reference evidence="4" key="1">
    <citation type="submission" date="2018-06" db="EMBL/GenBank/DDBJ databases">
        <authorList>
            <person name="Zhirakovskaya E."/>
        </authorList>
    </citation>
    <scope>NUCLEOTIDE SEQUENCE</scope>
</reference>
<gene>
    <name evidence="4" type="ORF">MNBD_GAMMA14-1335</name>
</gene>
<dbReference type="InterPro" id="IPR008040">
    <property type="entry name" value="Hydant_A_N"/>
</dbReference>
<dbReference type="InterPro" id="IPR002821">
    <property type="entry name" value="Hydantoinase_A"/>
</dbReference>
<dbReference type="EC" id="3.5.2.14" evidence="4"/>
<dbReference type="AlphaFoldDB" id="A0A3B0YB46"/>
<evidence type="ECO:0000259" key="1">
    <source>
        <dbReference type="Pfam" id="PF01968"/>
    </source>
</evidence>
<dbReference type="Pfam" id="PF19278">
    <property type="entry name" value="Hydant_A_C"/>
    <property type="match status" value="1"/>
</dbReference>
<sequence length="663" mass="70253">MLLGVDTGGTFTDFVCYDGNCIRTHKVLSTPDAPERAILQGIQVLGLEGKSFHLIHGSTVATNAALEGKGVRTVYITNHGLADVLTIGRQARAALYDLQPQRQPPPVPAELCLETGGRLGADGRVVETLDEAECAVLAHQVAVLQPQAVAINLLFSWLDDRFEQMIRRALPEALFVSCSSAVLPEIREYERGMATWLNAWLGPKVQGYLQRLQRAVAPAPVHVMQSSGLTIRADHAAQRAVNLLLSGPAGGLMGARHVAARHDIAHLLTFDMGGTSTDVALIDGRINLTSQGHIGPYPVAVPMVDMHTIGAGGGSIARVDEGGMLVVGPQSAGADPGPACYGRGGREATVTDANLVLGRLRPKAFLGGAMSLDEEAARQVISNLAQQMDVSPQQAAQGVIQLANEHMTQALRVISVQRGIDPAGFTLAAFGGAGGLHVCALADALGMQQALVPDAAGVLSALGMLVAPRGRQMSRTRRGLLSEQSDASLQRALQQLSDQGLEELQEEGVQREAVTCGCSLDLRYAGQSFSLNIPFESVAEAAEAFHQAHRQRFGHRLDIPIEVVNLRVALSAAGEQPVWQESKTKGNDKPLERADLAGFTRPVPVWQPVNLVGGQLYEGPLLVVDDVATVLVEPGWVLRKVADGSLLLTKKSAGPCGTAERTG</sequence>
<evidence type="ECO:0000259" key="2">
    <source>
        <dbReference type="Pfam" id="PF05378"/>
    </source>
</evidence>
<accession>A0A3B0YB46</accession>